<gene>
    <name evidence="5" type="ORF">SAMN04488579_11337</name>
</gene>
<evidence type="ECO:0000313" key="5">
    <source>
        <dbReference type="EMBL" id="SDY00166.1"/>
    </source>
</evidence>
<keyword evidence="4" id="KW-0012">Acyltransferase</keyword>
<name>A0A1H3GA74_EUBBA</name>
<protein>
    <submittedName>
        <fullName evidence="5">Serine O-acetyltransferase</fullName>
    </submittedName>
</protein>
<sequence>MSRAFNQRITQLTSEMVQSYHGDEAYISYSSAELPSRKEIITIINELRELFYPRHFGERQLYNCTIQYYIGDLMMCIEERLNRQIYLALIRQENGPYDKKKMEEQASDISCRFMERLPQVREYITMDVQAAYDGDPAAADLDQIVISYPGVFAMMVYRVAHELVLLGVPLMPRVMTEYAHSRTGIDINPGADIGKHFFMDHGTGIVIGETTEIGDNVKLYQGVTLGALSTRGGQSLRGNKRHPTIEDNVTIYSNASILGGETVIGHDSIIGGNAFITRSIPPCSKISVKNPDLQCEGGQMVEITEDFEWAKG</sequence>
<keyword evidence="6" id="KW-1185">Reference proteome</keyword>
<accession>A0A1H3GA74</accession>
<dbReference type="InterPro" id="IPR011004">
    <property type="entry name" value="Trimer_LpxA-like_sf"/>
</dbReference>
<keyword evidence="3 5" id="KW-0808">Transferase</keyword>
<dbReference type="OrthoDB" id="9801456at2"/>
<dbReference type="InterPro" id="IPR053376">
    <property type="entry name" value="Serine_acetyltransferase"/>
</dbReference>
<dbReference type="STRING" id="1528.SAMN04488579_11337"/>
<reference evidence="6" key="1">
    <citation type="submission" date="2016-10" db="EMBL/GenBank/DDBJ databases">
        <authorList>
            <person name="Varghese N."/>
            <person name="Submissions S."/>
        </authorList>
    </citation>
    <scope>NUCLEOTIDE SEQUENCE [LARGE SCALE GENOMIC DNA]</scope>
    <source>
        <strain evidence="6">VPI 5359</strain>
    </source>
</reference>
<dbReference type="PANTHER" id="PTHR42811">
    <property type="entry name" value="SERINE ACETYLTRANSFERASE"/>
    <property type="match status" value="1"/>
</dbReference>
<dbReference type="Gene3D" id="2.160.10.10">
    <property type="entry name" value="Hexapeptide repeat proteins"/>
    <property type="match status" value="1"/>
</dbReference>
<dbReference type="NCBIfam" id="NF041874">
    <property type="entry name" value="EPS_EpsC"/>
    <property type="match status" value="1"/>
</dbReference>
<dbReference type="InterPro" id="IPR042122">
    <property type="entry name" value="Ser_AcTrfase_N_sf"/>
</dbReference>
<dbReference type="SUPFAM" id="SSF51161">
    <property type="entry name" value="Trimeric LpxA-like enzymes"/>
    <property type="match status" value="1"/>
</dbReference>
<organism evidence="5 6">
    <name type="scientific">Eubacterium barkeri</name>
    <name type="common">Clostridium barkeri</name>
    <dbReference type="NCBI Taxonomy" id="1528"/>
    <lineage>
        <taxon>Bacteria</taxon>
        <taxon>Bacillati</taxon>
        <taxon>Bacillota</taxon>
        <taxon>Clostridia</taxon>
        <taxon>Eubacteriales</taxon>
        <taxon>Eubacteriaceae</taxon>
        <taxon>Eubacterium</taxon>
    </lineage>
</organism>
<dbReference type="CDD" id="cd03354">
    <property type="entry name" value="LbH_SAT"/>
    <property type="match status" value="1"/>
</dbReference>
<comment type="pathway">
    <text evidence="1">Amino-acid biosynthesis; L-cysteine biosynthesis; L-cysteine from L-serine: step 1/2.</text>
</comment>
<dbReference type="AlphaFoldDB" id="A0A1H3GA74"/>
<evidence type="ECO:0000256" key="2">
    <source>
        <dbReference type="ARBA" id="ARBA00022605"/>
    </source>
</evidence>
<proteinExistence type="predicted"/>
<dbReference type="EMBL" id="FNOU01000013">
    <property type="protein sequence ID" value="SDY00166.1"/>
    <property type="molecule type" value="Genomic_DNA"/>
</dbReference>
<dbReference type="Gene3D" id="1.10.3130.10">
    <property type="entry name" value="serine acetyltransferase, domain 1"/>
    <property type="match status" value="1"/>
</dbReference>
<dbReference type="RefSeq" id="WP_090245509.1">
    <property type="nucleotide sequence ID" value="NZ_FNOU01000013.1"/>
</dbReference>
<evidence type="ECO:0000256" key="3">
    <source>
        <dbReference type="ARBA" id="ARBA00022679"/>
    </source>
</evidence>
<evidence type="ECO:0000313" key="6">
    <source>
        <dbReference type="Proteomes" id="UP000199652"/>
    </source>
</evidence>
<dbReference type="GO" id="GO:0016746">
    <property type="term" value="F:acyltransferase activity"/>
    <property type="evidence" value="ECO:0007669"/>
    <property type="project" value="UniProtKB-KW"/>
</dbReference>
<dbReference type="InterPro" id="IPR045304">
    <property type="entry name" value="LbH_SAT"/>
</dbReference>
<keyword evidence="2" id="KW-0028">Amino-acid biosynthesis</keyword>
<dbReference type="Proteomes" id="UP000199652">
    <property type="component" value="Unassembled WGS sequence"/>
</dbReference>
<evidence type="ECO:0000256" key="1">
    <source>
        <dbReference type="ARBA" id="ARBA00004876"/>
    </source>
</evidence>
<evidence type="ECO:0000256" key="4">
    <source>
        <dbReference type="ARBA" id="ARBA00023315"/>
    </source>
</evidence>
<dbReference type="GO" id="GO:0008652">
    <property type="term" value="P:amino acid biosynthetic process"/>
    <property type="evidence" value="ECO:0007669"/>
    <property type="project" value="UniProtKB-KW"/>
</dbReference>